<reference evidence="2 3" key="1">
    <citation type="submission" date="2021-03" db="EMBL/GenBank/DDBJ databases">
        <authorList>
            <person name="Peeters C."/>
        </authorList>
    </citation>
    <scope>NUCLEOTIDE SEQUENCE [LARGE SCALE GENOMIC DNA]</scope>
    <source>
        <strain evidence="2 3">LMG 26411</strain>
    </source>
</reference>
<dbReference type="InterPro" id="IPR016035">
    <property type="entry name" value="Acyl_Trfase/lysoPLipase"/>
</dbReference>
<dbReference type="PANTHER" id="PTHR10728">
    <property type="entry name" value="CYTOSOLIC PHOSPHOLIPASE A2"/>
    <property type="match status" value="1"/>
</dbReference>
<name>A0ABM8TVT4_9BURK</name>
<dbReference type="EMBL" id="CAJPVI010000091">
    <property type="protein sequence ID" value="CAG2160753.1"/>
    <property type="molecule type" value="Genomic_DNA"/>
</dbReference>
<evidence type="ECO:0000256" key="1">
    <source>
        <dbReference type="SAM" id="MobiDB-lite"/>
    </source>
</evidence>
<protein>
    <recommendedName>
        <fullName evidence="4">PNPLA domain-containing protein</fullName>
    </recommendedName>
</protein>
<sequence length="114" mass="11834">MPADDHGFGDEAARIAQRRRQLGIPARPGGDGRNWALALSGGGIRSATFCLGVLQALAGTPRPKSDAEPEPEPEREPPGAPAPTSSLLAQFDYLSTVSGGGYLGAFFTLTVSQI</sequence>
<dbReference type="Proteomes" id="UP000672657">
    <property type="component" value="Unassembled WGS sequence"/>
</dbReference>
<evidence type="ECO:0000313" key="2">
    <source>
        <dbReference type="EMBL" id="CAG2160753.1"/>
    </source>
</evidence>
<evidence type="ECO:0000313" key="3">
    <source>
        <dbReference type="Proteomes" id="UP000672657"/>
    </source>
</evidence>
<keyword evidence="3" id="KW-1185">Reference proteome</keyword>
<feature type="region of interest" description="Disordered" evidence="1">
    <location>
        <begin position="1"/>
        <end position="31"/>
    </location>
</feature>
<feature type="compositionally biased region" description="Basic and acidic residues" evidence="1">
    <location>
        <begin position="1"/>
        <end position="13"/>
    </location>
</feature>
<dbReference type="SUPFAM" id="SSF52151">
    <property type="entry name" value="FabD/lysophospholipase-like"/>
    <property type="match status" value="1"/>
</dbReference>
<dbReference type="PANTHER" id="PTHR10728:SF40">
    <property type="entry name" value="PATATIN FAMILY PROTEIN"/>
    <property type="match status" value="1"/>
</dbReference>
<feature type="compositionally biased region" description="Basic and acidic residues" evidence="1">
    <location>
        <begin position="63"/>
        <end position="77"/>
    </location>
</feature>
<organism evidence="2 3">
    <name type="scientific">Cupriavidus numazuensis</name>
    <dbReference type="NCBI Taxonomy" id="221992"/>
    <lineage>
        <taxon>Bacteria</taxon>
        <taxon>Pseudomonadati</taxon>
        <taxon>Pseudomonadota</taxon>
        <taxon>Betaproteobacteria</taxon>
        <taxon>Burkholderiales</taxon>
        <taxon>Burkholderiaceae</taxon>
        <taxon>Cupriavidus</taxon>
    </lineage>
</organism>
<evidence type="ECO:0008006" key="4">
    <source>
        <dbReference type="Google" id="ProtNLM"/>
    </source>
</evidence>
<accession>A0ABM8TVT4</accession>
<dbReference type="Gene3D" id="3.40.1090.10">
    <property type="entry name" value="Cytosolic phospholipase A2 catalytic domain"/>
    <property type="match status" value="1"/>
</dbReference>
<feature type="region of interest" description="Disordered" evidence="1">
    <location>
        <begin position="59"/>
        <end position="85"/>
    </location>
</feature>
<gene>
    <name evidence="2" type="ORF">LMG26411_07728</name>
</gene>
<comment type="caution">
    <text evidence="2">The sequence shown here is derived from an EMBL/GenBank/DDBJ whole genome shotgun (WGS) entry which is preliminary data.</text>
</comment>
<proteinExistence type="predicted"/>